<reference evidence="3" key="3">
    <citation type="journal article" date="2017" name="Nature">
        <title>Genome sequence of the progenitor of the wheat D genome Aegilops tauschii.</title>
        <authorList>
            <person name="Luo M.C."/>
            <person name="Gu Y.Q."/>
            <person name="Puiu D."/>
            <person name="Wang H."/>
            <person name="Twardziok S.O."/>
            <person name="Deal K.R."/>
            <person name="Huo N."/>
            <person name="Zhu T."/>
            <person name="Wang L."/>
            <person name="Wang Y."/>
            <person name="McGuire P.E."/>
            <person name="Liu S."/>
            <person name="Long H."/>
            <person name="Ramasamy R.K."/>
            <person name="Rodriguez J.C."/>
            <person name="Van S.L."/>
            <person name="Yuan L."/>
            <person name="Wang Z."/>
            <person name="Xia Z."/>
            <person name="Xiao L."/>
            <person name="Anderson O.D."/>
            <person name="Ouyang S."/>
            <person name="Liang Y."/>
            <person name="Zimin A.V."/>
            <person name="Pertea G."/>
            <person name="Qi P."/>
            <person name="Bennetzen J.L."/>
            <person name="Dai X."/>
            <person name="Dawson M.W."/>
            <person name="Muller H.G."/>
            <person name="Kugler K."/>
            <person name="Rivarola-Duarte L."/>
            <person name="Spannagl M."/>
            <person name="Mayer K.F.X."/>
            <person name="Lu F.H."/>
            <person name="Bevan M.W."/>
            <person name="Leroy P."/>
            <person name="Li P."/>
            <person name="You F.M."/>
            <person name="Sun Q."/>
            <person name="Liu Z."/>
            <person name="Lyons E."/>
            <person name="Wicker T."/>
            <person name="Salzberg S.L."/>
            <person name="Devos K.M."/>
            <person name="Dvorak J."/>
        </authorList>
    </citation>
    <scope>NUCLEOTIDE SEQUENCE [LARGE SCALE GENOMIC DNA]</scope>
    <source>
        <strain evidence="3">cv. AL8/78</strain>
    </source>
</reference>
<protein>
    <recommendedName>
        <fullName evidence="5">Leucine-rich repeat-containing N-terminal plant-type domain-containing protein</fullName>
    </recommendedName>
</protein>
<evidence type="ECO:0008006" key="5">
    <source>
        <dbReference type="Google" id="ProtNLM"/>
    </source>
</evidence>
<reference evidence="4" key="2">
    <citation type="journal article" date="2017" name="Nat. Plants">
        <title>The Aegilops tauschii genome reveals multiple impacts of transposons.</title>
        <authorList>
            <person name="Zhao G."/>
            <person name="Zou C."/>
            <person name="Li K."/>
            <person name="Wang K."/>
            <person name="Li T."/>
            <person name="Gao L."/>
            <person name="Zhang X."/>
            <person name="Wang H."/>
            <person name="Yang Z."/>
            <person name="Liu X."/>
            <person name="Jiang W."/>
            <person name="Mao L."/>
            <person name="Kong X."/>
            <person name="Jiao Y."/>
            <person name="Jia J."/>
        </authorList>
    </citation>
    <scope>NUCLEOTIDE SEQUENCE [LARGE SCALE GENOMIC DNA]</scope>
    <source>
        <strain evidence="4">cv. AL8/78</strain>
    </source>
</reference>
<keyword evidence="4" id="KW-1185">Reference proteome</keyword>
<evidence type="ECO:0000256" key="2">
    <source>
        <dbReference type="SAM" id="Phobius"/>
    </source>
</evidence>
<accession>A0A453NK96</accession>
<feature type="compositionally biased region" description="Low complexity" evidence="1">
    <location>
        <begin position="57"/>
        <end position="98"/>
    </location>
</feature>
<feature type="region of interest" description="Disordered" evidence="1">
    <location>
        <begin position="201"/>
        <end position="225"/>
    </location>
</feature>
<feature type="compositionally biased region" description="Basic and acidic residues" evidence="1">
    <location>
        <begin position="202"/>
        <end position="219"/>
    </location>
</feature>
<evidence type="ECO:0000313" key="3">
    <source>
        <dbReference type="EnsemblPlants" id="AET6Gv20393100.16"/>
    </source>
</evidence>
<proteinExistence type="predicted"/>
<evidence type="ECO:0000256" key="1">
    <source>
        <dbReference type="SAM" id="MobiDB-lite"/>
    </source>
</evidence>
<dbReference type="Gramene" id="AET6Gv20393100.16">
    <property type="protein sequence ID" value="AET6Gv20393100.16"/>
    <property type="gene ID" value="AET6Gv20393100"/>
</dbReference>
<keyword evidence="2" id="KW-0472">Membrane</keyword>
<feature type="region of interest" description="Disordered" evidence="1">
    <location>
        <begin position="147"/>
        <end position="184"/>
    </location>
</feature>
<evidence type="ECO:0000313" key="4">
    <source>
        <dbReference type="Proteomes" id="UP000015105"/>
    </source>
</evidence>
<dbReference type="PANTHER" id="PTHR48007:SF85">
    <property type="entry name" value="STRUBBELIG FAMILY RECEPTOR PROTEIN KINASE-RELATED"/>
    <property type="match status" value="1"/>
</dbReference>
<keyword evidence="2" id="KW-0812">Transmembrane</keyword>
<feature type="transmembrane region" description="Helical" evidence="2">
    <location>
        <begin position="115"/>
        <end position="135"/>
    </location>
</feature>
<feature type="region of interest" description="Disordered" evidence="1">
    <location>
        <begin position="53"/>
        <end position="109"/>
    </location>
</feature>
<keyword evidence="2" id="KW-1133">Transmembrane helix</keyword>
<feature type="compositionally biased region" description="Basic and acidic residues" evidence="1">
    <location>
        <begin position="174"/>
        <end position="184"/>
    </location>
</feature>
<reference evidence="3" key="5">
    <citation type="journal article" date="2021" name="G3 (Bethesda)">
        <title>Aegilops tauschii genome assembly Aet v5.0 features greater sequence contiguity and improved annotation.</title>
        <authorList>
            <person name="Wang L."/>
            <person name="Zhu T."/>
            <person name="Rodriguez J.C."/>
            <person name="Deal K.R."/>
            <person name="Dubcovsky J."/>
            <person name="McGuire P.E."/>
            <person name="Lux T."/>
            <person name="Spannagl M."/>
            <person name="Mayer K.F.X."/>
            <person name="Baldrich P."/>
            <person name="Meyers B.C."/>
            <person name="Huo N."/>
            <person name="Gu Y.Q."/>
            <person name="Zhou H."/>
            <person name="Devos K.M."/>
            <person name="Bennetzen J.L."/>
            <person name="Unver T."/>
            <person name="Budak H."/>
            <person name="Gulick P.J."/>
            <person name="Galiba G."/>
            <person name="Kalapos B."/>
            <person name="Nelson D.R."/>
            <person name="Li P."/>
            <person name="You F.M."/>
            <person name="Luo M.C."/>
            <person name="Dvorak J."/>
        </authorList>
    </citation>
    <scope>NUCLEOTIDE SEQUENCE [LARGE SCALE GENOMIC DNA]</scope>
    <source>
        <strain evidence="3">cv. AL8/78</strain>
    </source>
</reference>
<dbReference type="AlphaFoldDB" id="A0A453NK96"/>
<reference evidence="3" key="4">
    <citation type="submission" date="2019-03" db="UniProtKB">
        <authorList>
            <consortium name="EnsemblPlants"/>
        </authorList>
    </citation>
    <scope>IDENTIFICATION</scope>
</reference>
<dbReference type="Proteomes" id="UP000015105">
    <property type="component" value="Chromosome 6D"/>
</dbReference>
<organism evidence="3 4">
    <name type="scientific">Aegilops tauschii subsp. strangulata</name>
    <name type="common">Goatgrass</name>
    <dbReference type="NCBI Taxonomy" id="200361"/>
    <lineage>
        <taxon>Eukaryota</taxon>
        <taxon>Viridiplantae</taxon>
        <taxon>Streptophyta</taxon>
        <taxon>Embryophyta</taxon>
        <taxon>Tracheophyta</taxon>
        <taxon>Spermatophyta</taxon>
        <taxon>Magnoliopsida</taxon>
        <taxon>Liliopsida</taxon>
        <taxon>Poales</taxon>
        <taxon>Poaceae</taxon>
        <taxon>BOP clade</taxon>
        <taxon>Pooideae</taxon>
        <taxon>Triticodae</taxon>
        <taxon>Triticeae</taxon>
        <taxon>Triticinae</taxon>
        <taxon>Aegilops</taxon>
    </lineage>
</organism>
<name>A0A453NK96_AEGTS</name>
<sequence>MLFHRRMQDNQLSGTLDVLQGLPLGDLNIENNLFSGPIPPKLLNIPNLKKDGNPFNTSIAPSTSPSLTPTQTPSSPSSPSGTPSSSNTPSSSSGGSTARDSRSSSGKHKSSTLRTVGYVFLAIVLFIIVVLLVIFCLSKYQERQRHDYTTSQVGRVHQRVEEPKVKQASAQSRNDVKKGSAGVPDRKHVREINLAIPAALEKPPEKREERVINLERTESDIFAVE</sequence>
<dbReference type="EnsemblPlants" id="AET6Gv20393100.16">
    <property type="protein sequence ID" value="AET6Gv20393100.16"/>
    <property type="gene ID" value="AET6Gv20393100"/>
</dbReference>
<reference evidence="4" key="1">
    <citation type="journal article" date="2014" name="Science">
        <title>Ancient hybridizations among the ancestral genomes of bread wheat.</title>
        <authorList>
            <consortium name="International Wheat Genome Sequencing Consortium,"/>
            <person name="Marcussen T."/>
            <person name="Sandve S.R."/>
            <person name="Heier L."/>
            <person name="Spannagl M."/>
            <person name="Pfeifer M."/>
            <person name="Jakobsen K.S."/>
            <person name="Wulff B.B."/>
            <person name="Steuernagel B."/>
            <person name="Mayer K.F."/>
            <person name="Olsen O.A."/>
        </authorList>
    </citation>
    <scope>NUCLEOTIDE SEQUENCE [LARGE SCALE GENOMIC DNA]</scope>
    <source>
        <strain evidence="4">cv. AL8/78</strain>
    </source>
</reference>
<dbReference type="PANTHER" id="PTHR48007">
    <property type="entry name" value="LEUCINE-RICH REPEAT RECEPTOR-LIKE PROTEIN KINASE PXC1"/>
    <property type="match status" value="1"/>
</dbReference>
<dbReference type="InterPro" id="IPR046959">
    <property type="entry name" value="PRK1-6/SRF4-like"/>
</dbReference>